<reference evidence="1" key="1">
    <citation type="submission" date="2014-07" db="EMBL/GenBank/DDBJ databases">
        <title>Identification of a novel salt tolerance gene in wild soybean by whole-genome sequencing.</title>
        <authorList>
            <person name="Lam H.-M."/>
            <person name="Qi X."/>
            <person name="Li M.-W."/>
            <person name="Liu X."/>
            <person name="Xie M."/>
            <person name="Ni M."/>
            <person name="Xu X."/>
        </authorList>
    </citation>
    <scope>NUCLEOTIDE SEQUENCE [LARGE SCALE GENOMIC DNA]</scope>
    <source>
        <tissue evidence="1">Root</tissue>
    </source>
</reference>
<dbReference type="GO" id="GO:0016301">
    <property type="term" value="F:kinase activity"/>
    <property type="evidence" value="ECO:0007669"/>
    <property type="project" value="UniProtKB-KW"/>
</dbReference>
<sequence>MRGWVCSETQAMCITAKRYRLASPTSAPPSRLVPPTSPSTILATTISLPPTPSIFLARLMFGGDALGDLNLKMVEVARKVGAASKFTQKEGFVILPIEPFPSRLNEIDLKTLQIK</sequence>
<keyword evidence="1" id="KW-0808">Transferase</keyword>
<protein>
    <submittedName>
        <fullName evidence="1">Putative glucuronokinase 2</fullName>
    </submittedName>
</protein>
<evidence type="ECO:0000313" key="1">
    <source>
        <dbReference type="EMBL" id="KHN19688.1"/>
    </source>
</evidence>
<dbReference type="AlphaFoldDB" id="A0A0B2QIG0"/>
<evidence type="ECO:0000313" key="2">
    <source>
        <dbReference type="EMBL" id="RZB45797.1"/>
    </source>
</evidence>
<dbReference type="EMBL" id="KN658809">
    <property type="protein sequence ID" value="KHN19688.1"/>
    <property type="molecule type" value="Genomic_DNA"/>
</dbReference>
<accession>A0A0B2QIG0</accession>
<dbReference type="Proteomes" id="UP000289340">
    <property type="component" value="Chromosome 19"/>
</dbReference>
<keyword evidence="1" id="KW-0418">Kinase</keyword>
<name>A0A0B2QIG0_GLYSO</name>
<evidence type="ECO:0000313" key="3">
    <source>
        <dbReference type="Proteomes" id="UP000289340"/>
    </source>
</evidence>
<keyword evidence="3" id="KW-1185">Reference proteome</keyword>
<proteinExistence type="predicted"/>
<dbReference type="Proteomes" id="UP000053555">
    <property type="component" value="Unassembled WGS sequence"/>
</dbReference>
<gene>
    <name evidence="2" type="ORF">D0Y65_050035</name>
    <name evidence="1" type="ORF">glysoja_037190</name>
</gene>
<dbReference type="EMBL" id="QZWG01000019">
    <property type="protein sequence ID" value="RZB45797.1"/>
    <property type="molecule type" value="Genomic_DNA"/>
</dbReference>
<reference evidence="2 3" key="2">
    <citation type="submission" date="2018-09" db="EMBL/GenBank/DDBJ databases">
        <title>A high-quality reference genome of wild soybean provides a powerful tool to mine soybean genomes.</title>
        <authorList>
            <person name="Xie M."/>
            <person name="Chung C.Y.L."/>
            <person name="Li M.-W."/>
            <person name="Wong F.-L."/>
            <person name="Chan T.-F."/>
            <person name="Lam H.-M."/>
        </authorList>
    </citation>
    <scope>NUCLEOTIDE SEQUENCE [LARGE SCALE GENOMIC DNA]</scope>
    <source>
        <strain evidence="3">cv. W05</strain>
        <tissue evidence="2">Hypocotyl of etiolated seedlings</tissue>
    </source>
</reference>
<organism evidence="1">
    <name type="scientific">Glycine soja</name>
    <name type="common">Wild soybean</name>
    <dbReference type="NCBI Taxonomy" id="3848"/>
    <lineage>
        <taxon>Eukaryota</taxon>
        <taxon>Viridiplantae</taxon>
        <taxon>Streptophyta</taxon>
        <taxon>Embryophyta</taxon>
        <taxon>Tracheophyta</taxon>
        <taxon>Spermatophyta</taxon>
        <taxon>Magnoliopsida</taxon>
        <taxon>eudicotyledons</taxon>
        <taxon>Gunneridae</taxon>
        <taxon>Pentapetalae</taxon>
        <taxon>rosids</taxon>
        <taxon>fabids</taxon>
        <taxon>Fabales</taxon>
        <taxon>Fabaceae</taxon>
        <taxon>Papilionoideae</taxon>
        <taxon>50 kb inversion clade</taxon>
        <taxon>NPAAA clade</taxon>
        <taxon>indigoferoid/millettioid clade</taxon>
        <taxon>Phaseoleae</taxon>
        <taxon>Glycine</taxon>
        <taxon>Glycine subgen. Soja</taxon>
    </lineage>
</organism>